<dbReference type="EMBL" id="ML977341">
    <property type="protein sequence ID" value="KAF2109783.1"/>
    <property type="molecule type" value="Genomic_DNA"/>
</dbReference>
<feature type="compositionally biased region" description="Basic residues" evidence="1">
    <location>
        <begin position="62"/>
        <end position="71"/>
    </location>
</feature>
<dbReference type="Proteomes" id="UP000799770">
    <property type="component" value="Unassembled WGS sequence"/>
</dbReference>
<name>A0A6A5YS28_9PLEO</name>
<protein>
    <submittedName>
        <fullName evidence="2">Uncharacterized protein</fullName>
    </submittedName>
</protein>
<reference evidence="2" key="1">
    <citation type="journal article" date="2020" name="Stud. Mycol.">
        <title>101 Dothideomycetes genomes: a test case for predicting lifestyles and emergence of pathogens.</title>
        <authorList>
            <person name="Haridas S."/>
            <person name="Albert R."/>
            <person name="Binder M."/>
            <person name="Bloem J."/>
            <person name="Labutti K."/>
            <person name="Salamov A."/>
            <person name="Andreopoulos B."/>
            <person name="Baker S."/>
            <person name="Barry K."/>
            <person name="Bills G."/>
            <person name="Bluhm B."/>
            <person name="Cannon C."/>
            <person name="Castanera R."/>
            <person name="Culley D."/>
            <person name="Daum C."/>
            <person name="Ezra D."/>
            <person name="Gonzalez J."/>
            <person name="Henrissat B."/>
            <person name="Kuo A."/>
            <person name="Liang C."/>
            <person name="Lipzen A."/>
            <person name="Lutzoni F."/>
            <person name="Magnuson J."/>
            <person name="Mondo S."/>
            <person name="Nolan M."/>
            <person name="Ohm R."/>
            <person name="Pangilinan J."/>
            <person name="Park H.-J."/>
            <person name="Ramirez L."/>
            <person name="Alfaro M."/>
            <person name="Sun H."/>
            <person name="Tritt A."/>
            <person name="Yoshinaga Y."/>
            <person name="Zwiers L.-H."/>
            <person name="Turgeon B."/>
            <person name="Goodwin S."/>
            <person name="Spatafora J."/>
            <person name="Crous P."/>
            <person name="Grigoriev I."/>
        </authorList>
    </citation>
    <scope>NUCLEOTIDE SEQUENCE</scope>
    <source>
        <strain evidence="2">CBS 627.86</strain>
    </source>
</reference>
<evidence type="ECO:0000313" key="2">
    <source>
        <dbReference type="EMBL" id="KAF2109783.1"/>
    </source>
</evidence>
<feature type="compositionally biased region" description="Low complexity" evidence="1">
    <location>
        <begin position="169"/>
        <end position="182"/>
    </location>
</feature>
<accession>A0A6A5YS28</accession>
<feature type="compositionally biased region" description="Gly residues" evidence="1">
    <location>
        <begin position="90"/>
        <end position="106"/>
    </location>
</feature>
<evidence type="ECO:0000256" key="1">
    <source>
        <dbReference type="SAM" id="MobiDB-lite"/>
    </source>
</evidence>
<organism evidence="2 3">
    <name type="scientific">Lophiotrema nucula</name>
    <dbReference type="NCBI Taxonomy" id="690887"/>
    <lineage>
        <taxon>Eukaryota</taxon>
        <taxon>Fungi</taxon>
        <taxon>Dikarya</taxon>
        <taxon>Ascomycota</taxon>
        <taxon>Pezizomycotina</taxon>
        <taxon>Dothideomycetes</taxon>
        <taxon>Pleosporomycetidae</taxon>
        <taxon>Pleosporales</taxon>
        <taxon>Lophiotremataceae</taxon>
        <taxon>Lophiotrema</taxon>
    </lineage>
</organism>
<proteinExistence type="predicted"/>
<sequence length="217" mass="22413">MNRMNRANFPRRPRHGGSPFGGPGPEDEGPDDHMFGDMAFGEGWSDESGDEEDIGLFDRVPRPGRGRRLPGRARYPLYISTPGGRRRRGGAAGFGGAPPRFGGSGDPFGEDEEFDPPGGRGLGARRNRGPPAMGRGSFGEPSMMGSPGMGPSFGGPPLMGSPGMGGAQFGPPQFGPSQMGRGSPMGGPGFGSMGPPPPGFGRRGGGRGGRGRGPRFM</sequence>
<gene>
    <name evidence="2" type="ORF">BDV96DRAFT_651749</name>
</gene>
<feature type="region of interest" description="Disordered" evidence="1">
    <location>
        <begin position="1"/>
        <end position="217"/>
    </location>
</feature>
<dbReference type="AlphaFoldDB" id="A0A6A5YS28"/>
<feature type="compositionally biased region" description="Gly residues" evidence="1">
    <location>
        <begin position="183"/>
        <end position="192"/>
    </location>
</feature>
<feature type="compositionally biased region" description="Acidic residues" evidence="1">
    <location>
        <begin position="44"/>
        <end position="55"/>
    </location>
</feature>
<keyword evidence="3" id="KW-1185">Reference proteome</keyword>
<evidence type="ECO:0000313" key="3">
    <source>
        <dbReference type="Proteomes" id="UP000799770"/>
    </source>
</evidence>